<sequence>MILNFTDMLYALSYALDAVESEFNGIMEGHGKRVAWISACMGRTAGMSRRELIDLTGLAILHDNAVVEFAYHDPAESAPDRKKYVMFEDWDSFRGHCIRGEKRVRLMPFITNPENVILYHHENADGSGPFGKTAENIPPAAQIIHLADTVDVYLHFGRISEKDREQVERFVLGNRGIMFSPRIVDLFMETFDTAMVKSVEEMGVTRSLRSVVPEGVKDFSPKEIQGITDFFAGIVDDKSSFTRDHSVGVARKAEEMARFYGWSEEKAERFRFAGAFHDIGKLVVNNDILEKPGRLTGDEFLEMQNHASQTYKVLSGIRGCEDITEWAANHHEKLDGNGYPRGLTEQQLSFEDRLMACIDVYQALREKRPYKDGLTHSRTIAVMRDMAARRKLDGGIIRDMDRVFGTQTGREVS</sequence>
<feature type="domain" description="HD-GYP" evidence="1">
    <location>
        <begin position="5"/>
        <end position="203"/>
    </location>
</feature>
<protein>
    <submittedName>
        <fullName evidence="2">HDIG domain-containing protein</fullName>
    </submittedName>
</protein>
<evidence type="ECO:0000259" key="1">
    <source>
        <dbReference type="PROSITE" id="PS51832"/>
    </source>
</evidence>
<dbReference type="STRING" id="155865.SAMN05216515_10165"/>
<evidence type="ECO:0000313" key="3">
    <source>
        <dbReference type="Proteomes" id="UP000198817"/>
    </source>
</evidence>
<reference evidence="2 3" key="1">
    <citation type="submission" date="2016-10" db="EMBL/GenBank/DDBJ databases">
        <authorList>
            <person name="de Groot N.N."/>
        </authorList>
    </citation>
    <scope>NUCLEOTIDE SEQUENCE [LARGE SCALE GENOMIC DNA]</scope>
    <source>
        <strain evidence="2 3">KHGC13</strain>
    </source>
</reference>
<gene>
    <name evidence="2" type="ORF">SAMN05216508_102102</name>
</gene>
<dbReference type="OrthoDB" id="9804747at2"/>
<proteinExistence type="predicted"/>
<dbReference type="InterPro" id="IPR003607">
    <property type="entry name" value="HD/PDEase_dom"/>
</dbReference>
<dbReference type="PROSITE" id="PS51832">
    <property type="entry name" value="HD_GYP"/>
    <property type="match status" value="2"/>
</dbReference>
<dbReference type="CDD" id="cd00077">
    <property type="entry name" value="HDc"/>
    <property type="match status" value="2"/>
</dbReference>
<dbReference type="EMBL" id="FPBT01000002">
    <property type="protein sequence ID" value="SFU34834.1"/>
    <property type="molecule type" value="Genomic_DNA"/>
</dbReference>
<feature type="domain" description="HD-GYP" evidence="1">
    <location>
        <begin position="220"/>
        <end position="413"/>
    </location>
</feature>
<dbReference type="NCBIfam" id="TIGR00277">
    <property type="entry name" value="HDIG"/>
    <property type="match status" value="1"/>
</dbReference>
<keyword evidence="3" id="KW-1185">Reference proteome</keyword>
<dbReference type="PANTHER" id="PTHR43155">
    <property type="entry name" value="CYCLIC DI-GMP PHOSPHODIESTERASE PA4108-RELATED"/>
    <property type="match status" value="1"/>
</dbReference>
<dbReference type="InterPro" id="IPR006675">
    <property type="entry name" value="HDIG_dom"/>
</dbReference>
<dbReference type="RefSeq" id="WP_090469771.1">
    <property type="nucleotide sequence ID" value="NZ_CACWQI010000009.1"/>
</dbReference>
<name>A0A1I7FFB4_9FIRM</name>
<dbReference type="SMART" id="SM00471">
    <property type="entry name" value="HDc"/>
    <property type="match status" value="1"/>
</dbReference>
<dbReference type="Pfam" id="PF13487">
    <property type="entry name" value="HD_5"/>
    <property type="match status" value="2"/>
</dbReference>
<evidence type="ECO:0000313" key="2">
    <source>
        <dbReference type="EMBL" id="SFU34834.1"/>
    </source>
</evidence>
<dbReference type="InterPro" id="IPR037522">
    <property type="entry name" value="HD_GYP_dom"/>
</dbReference>
<accession>A0A1I7FFB4</accession>
<dbReference type="SUPFAM" id="SSF109604">
    <property type="entry name" value="HD-domain/PDEase-like"/>
    <property type="match status" value="2"/>
</dbReference>
<dbReference type="PANTHER" id="PTHR43155:SF1">
    <property type="entry name" value="3'3'-CGAMP-SPECIFIC PHOSPHODIESTERASE 1"/>
    <property type="match status" value="1"/>
</dbReference>
<dbReference type="Proteomes" id="UP000198817">
    <property type="component" value="Unassembled WGS sequence"/>
</dbReference>
<dbReference type="AlphaFoldDB" id="A0A1I7FFB4"/>
<organism evidence="2 3">
    <name type="scientific">Eubacterium pyruvativorans</name>
    <dbReference type="NCBI Taxonomy" id="155865"/>
    <lineage>
        <taxon>Bacteria</taxon>
        <taxon>Bacillati</taxon>
        <taxon>Bacillota</taxon>
        <taxon>Clostridia</taxon>
        <taxon>Eubacteriales</taxon>
        <taxon>Eubacteriaceae</taxon>
        <taxon>Eubacterium</taxon>
    </lineage>
</organism>
<dbReference type="Gene3D" id="1.10.3210.10">
    <property type="entry name" value="Hypothetical protein af1432"/>
    <property type="match status" value="2"/>
</dbReference>